<keyword evidence="2 5" id="KW-0812">Transmembrane</keyword>
<dbReference type="AlphaFoldDB" id="A0A1F7FKH3"/>
<feature type="transmembrane region" description="Helical" evidence="5">
    <location>
        <begin position="21"/>
        <end position="40"/>
    </location>
</feature>
<dbReference type="GO" id="GO:0043953">
    <property type="term" value="P:protein transport by the Tat complex"/>
    <property type="evidence" value="ECO:0007669"/>
    <property type="project" value="UniProtKB-UniRule"/>
</dbReference>
<keyword evidence="4 5" id="KW-0472">Membrane</keyword>
<dbReference type="GO" id="GO:0065002">
    <property type="term" value="P:intracellular protein transmembrane transport"/>
    <property type="evidence" value="ECO:0007669"/>
    <property type="project" value="TreeGrafter"/>
</dbReference>
<dbReference type="InterPro" id="IPR019820">
    <property type="entry name" value="Sec-indep_translocase_CS"/>
</dbReference>
<reference evidence="6 7" key="1">
    <citation type="journal article" date="2016" name="Nat. Commun.">
        <title>Thousands of microbial genomes shed light on interconnected biogeochemical processes in an aquifer system.</title>
        <authorList>
            <person name="Anantharaman K."/>
            <person name="Brown C.T."/>
            <person name="Hug L.A."/>
            <person name="Sharon I."/>
            <person name="Castelle C.J."/>
            <person name="Probst A.J."/>
            <person name="Thomas B.C."/>
            <person name="Singh A."/>
            <person name="Wilkins M.J."/>
            <person name="Karaoz U."/>
            <person name="Brodie E.L."/>
            <person name="Williams K.H."/>
            <person name="Hubbard S.S."/>
            <person name="Banfield J.F."/>
        </authorList>
    </citation>
    <scope>NUCLEOTIDE SEQUENCE [LARGE SCALE GENOMIC DNA]</scope>
</reference>
<dbReference type="HAMAP" id="MF_00902">
    <property type="entry name" value="TatC"/>
    <property type="match status" value="1"/>
</dbReference>
<dbReference type="Proteomes" id="UP000179243">
    <property type="component" value="Unassembled WGS sequence"/>
</dbReference>
<dbReference type="GO" id="GO:0009977">
    <property type="term" value="F:proton motive force dependent protein transmembrane transporter activity"/>
    <property type="evidence" value="ECO:0007669"/>
    <property type="project" value="TreeGrafter"/>
</dbReference>
<comment type="function">
    <text evidence="5">Part of the twin-arginine translocation (Tat) system that transports large folded proteins containing a characteristic twin-arginine motif in their signal peptide across membranes.</text>
</comment>
<organism evidence="6 7">
    <name type="scientific">Candidatus Raymondbacteria bacterium RIFOXYD12_FULL_49_13</name>
    <dbReference type="NCBI Taxonomy" id="1817890"/>
    <lineage>
        <taxon>Bacteria</taxon>
        <taxon>Raymondiibacteriota</taxon>
    </lineage>
</organism>
<evidence type="ECO:0000256" key="4">
    <source>
        <dbReference type="ARBA" id="ARBA00023136"/>
    </source>
</evidence>
<accession>A0A1F7FKH3</accession>
<comment type="caution">
    <text evidence="5">Lacks conserved residue(s) required for the propagation of feature annotation.</text>
</comment>
<dbReference type="PRINTS" id="PR01840">
    <property type="entry name" value="TATCFAMILY"/>
</dbReference>
<comment type="similarity">
    <text evidence="5">Belongs to the TatC family.</text>
</comment>
<evidence type="ECO:0000256" key="3">
    <source>
        <dbReference type="ARBA" id="ARBA00022989"/>
    </source>
</evidence>
<dbReference type="NCBIfam" id="TIGR00945">
    <property type="entry name" value="tatC"/>
    <property type="match status" value="1"/>
</dbReference>
<dbReference type="InterPro" id="IPR002033">
    <property type="entry name" value="TatC"/>
</dbReference>
<protein>
    <recommendedName>
        <fullName evidence="5">Sec-independent protein translocase protein TatC</fullName>
    </recommendedName>
</protein>
<keyword evidence="5" id="KW-1003">Cell membrane</keyword>
<dbReference type="Pfam" id="PF00902">
    <property type="entry name" value="TatC"/>
    <property type="match status" value="1"/>
</dbReference>
<proteinExistence type="inferred from homology"/>
<dbReference type="GO" id="GO:0033281">
    <property type="term" value="C:TAT protein transport complex"/>
    <property type="evidence" value="ECO:0007669"/>
    <property type="project" value="UniProtKB-UniRule"/>
</dbReference>
<comment type="subcellular location">
    <subcellularLocation>
        <location evidence="5">Cell membrane</location>
        <topology evidence="5">Multi-pass membrane protein</topology>
    </subcellularLocation>
    <subcellularLocation>
        <location evidence="1">Membrane</location>
        <topology evidence="1">Multi-pass membrane protein</topology>
    </subcellularLocation>
</comment>
<evidence type="ECO:0000313" key="6">
    <source>
        <dbReference type="EMBL" id="OGK07160.1"/>
    </source>
</evidence>
<evidence type="ECO:0000256" key="2">
    <source>
        <dbReference type="ARBA" id="ARBA00022692"/>
    </source>
</evidence>
<evidence type="ECO:0000256" key="5">
    <source>
        <dbReference type="HAMAP-Rule" id="MF_00902"/>
    </source>
</evidence>
<evidence type="ECO:0000313" key="7">
    <source>
        <dbReference type="Proteomes" id="UP000179243"/>
    </source>
</evidence>
<dbReference type="PROSITE" id="PS01218">
    <property type="entry name" value="TATC"/>
    <property type="match status" value="1"/>
</dbReference>
<keyword evidence="5" id="KW-0813">Transport</keyword>
<feature type="transmembrane region" description="Helical" evidence="5">
    <location>
        <begin position="112"/>
        <end position="136"/>
    </location>
</feature>
<comment type="caution">
    <text evidence="6">The sequence shown here is derived from an EMBL/GenBank/DDBJ whole genome shotgun (WGS) entry which is preliminary data.</text>
</comment>
<evidence type="ECO:0000256" key="1">
    <source>
        <dbReference type="ARBA" id="ARBA00004141"/>
    </source>
</evidence>
<dbReference type="PANTHER" id="PTHR30371:SF0">
    <property type="entry name" value="SEC-INDEPENDENT PROTEIN TRANSLOCASE PROTEIN TATC, CHLOROPLASTIC-RELATED"/>
    <property type="match status" value="1"/>
</dbReference>
<feature type="transmembrane region" description="Helical" evidence="5">
    <location>
        <begin position="69"/>
        <end position="91"/>
    </location>
</feature>
<feature type="transmembrane region" description="Helical" evidence="5">
    <location>
        <begin position="156"/>
        <end position="183"/>
    </location>
</feature>
<keyword evidence="5" id="KW-0653">Protein transport</keyword>
<dbReference type="EMBL" id="MFYX01000013">
    <property type="protein sequence ID" value="OGK07160.1"/>
    <property type="molecule type" value="Genomic_DNA"/>
</dbReference>
<sequence length="242" mass="27365">MGEVTGREMSFAEHLDELRFRLLKSVIAVFVCGSACYFFWKEILSLFTGYPLSGLEHPPELMYTNPTEAFMVSIKIALFGGLFSAIPIVLYQVWRFIAPGLFHDEQRLIVPVVFFTTIFFVGGVLFCYFLVLPVAFNFLLEFSTVDLVARLSINIYIGFIVKLLLAFGLVFEMPIFSFILTRLGIITPGFLVRQYKYAIVIIFIISAILTPPDVFSQTLMAAPLLVLYGLSIGVSYCARRKK</sequence>
<keyword evidence="3 5" id="KW-1133">Transmembrane helix</keyword>
<dbReference type="PANTHER" id="PTHR30371">
    <property type="entry name" value="SEC-INDEPENDENT PROTEIN TRANSLOCASE PROTEIN TATC"/>
    <property type="match status" value="1"/>
</dbReference>
<gene>
    <name evidence="5" type="primary">tatC</name>
    <name evidence="6" type="ORF">A2519_09230</name>
</gene>
<comment type="subunit">
    <text evidence="5">Forms a complex with TatA.</text>
</comment>
<name>A0A1F7FKH3_UNCRA</name>
<keyword evidence="5" id="KW-0811">Translocation</keyword>
<feature type="transmembrane region" description="Helical" evidence="5">
    <location>
        <begin position="218"/>
        <end position="238"/>
    </location>
</feature>